<sequence>MPTDHTRSKRERDRSRSPHSSRRSKTDKGKGKEKDVLVRKRVKEGESPRRPNPPSWLLWMAGATPSKEKGKKHEYSLEKRGKGKDREHKDRNKKKYLKDESDDEDGYASPEEKKSRKLPETVQVRSGQRVPREDDLDNLDGESVYEANMRRQREHKHRRPRHENP</sequence>
<feature type="compositionally biased region" description="Basic and acidic residues" evidence="1">
    <location>
        <begin position="24"/>
        <end position="49"/>
    </location>
</feature>
<evidence type="ECO:0000313" key="2">
    <source>
        <dbReference type="EMBL" id="KAK3400711.1"/>
    </source>
</evidence>
<reference evidence="2" key="2">
    <citation type="submission" date="2023-07" db="EMBL/GenBank/DDBJ databases">
        <authorList>
            <consortium name="Lawrence Berkeley National Laboratory"/>
            <person name="Haridas S."/>
            <person name="Hensen N."/>
            <person name="Bonometti L."/>
            <person name="Westerberg I."/>
            <person name="Brannstrom I.O."/>
            <person name="Guillou S."/>
            <person name="Cros-Aarteil S."/>
            <person name="Calhoun S."/>
            <person name="Kuo A."/>
            <person name="Mondo S."/>
            <person name="Pangilinan J."/>
            <person name="Riley R."/>
            <person name="LaButti K."/>
            <person name="Andreopoulos B."/>
            <person name="Lipzen A."/>
            <person name="Chen C."/>
            <person name="Yanf M."/>
            <person name="Daum C."/>
            <person name="Ng V."/>
            <person name="Clum A."/>
            <person name="Steindorff A."/>
            <person name="Ohm R."/>
            <person name="Martin F."/>
            <person name="Silar P."/>
            <person name="Natvig D."/>
            <person name="Lalanne C."/>
            <person name="Gautier V."/>
            <person name="Ament-velasquez S.L."/>
            <person name="Kruys A."/>
            <person name="Hutchinson M.I."/>
            <person name="Powell A.J."/>
            <person name="Barry K."/>
            <person name="Miller A.N."/>
            <person name="Grigoriev I.V."/>
            <person name="Debuchy R."/>
            <person name="Gladieux P."/>
            <person name="Thoren M.H."/>
            <person name="Johannesson H."/>
        </authorList>
    </citation>
    <scope>NUCLEOTIDE SEQUENCE</scope>
    <source>
        <strain evidence="2">FGSC 1904</strain>
    </source>
</reference>
<dbReference type="AlphaFoldDB" id="A0AAE0PIJ7"/>
<name>A0AAE0PIJ7_SORBR</name>
<evidence type="ECO:0000313" key="3">
    <source>
        <dbReference type="Proteomes" id="UP001281003"/>
    </source>
</evidence>
<protein>
    <submittedName>
        <fullName evidence="2">Uncharacterized protein</fullName>
    </submittedName>
</protein>
<accession>A0AAE0PIJ7</accession>
<keyword evidence="3" id="KW-1185">Reference proteome</keyword>
<feature type="compositionally biased region" description="Basic residues" evidence="1">
    <location>
        <begin position="150"/>
        <end position="165"/>
    </location>
</feature>
<feature type="region of interest" description="Disordered" evidence="1">
    <location>
        <begin position="1"/>
        <end position="165"/>
    </location>
</feature>
<feature type="compositionally biased region" description="Basic and acidic residues" evidence="1">
    <location>
        <begin position="1"/>
        <end position="16"/>
    </location>
</feature>
<reference evidence="2" key="1">
    <citation type="journal article" date="2023" name="Mol. Phylogenet. Evol.">
        <title>Genome-scale phylogeny and comparative genomics of the fungal order Sordariales.</title>
        <authorList>
            <person name="Hensen N."/>
            <person name="Bonometti L."/>
            <person name="Westerberg I."/>
            <person name="Brannstrom I.O."/>
            <person name="Guillou S."/>
            <person name="Cros-Aarteil S."/>
            <person name="Calhoun S."/>
            <person name="Haridas S."/>
            <person name="Kuo A."/>
            <person name="Mondo S."/>
            <person name="Pangilinan J."/>
            <person name="Riley R."/>
            <person name="LaButti K."/>
            <person name="Andreopoulos B."/>
            <person name="Lipzen A."/>
            <person name="Chen C."/>
            <person name="Yan M."/>
            <person name="Daum C."/>
            <person name="Ng V."/>
            <person name="Clum A."/>
            <person name="Steindorff A."/>
            <person name="Ohm R.A."/>
            <person name="Martin F."/>
            <person name="Silar P."/>
            <person name="Natvig D.O."/>
            <person name="Lalanne C."/>
            <person name="Gautier V."/>
            <person name="Ament-Velasquez S.L."/>
            <person name="Kruys A."/>
            <person name="Hutchinson M.I."/>
            <person name="Powell A.J."/>
            <person name="Barry K."/>
            <person name="Miller A.N."/>
            <person name="Grigoriev I.V."/>
            <person name="Debuchy R."/>
            <person name="Gladieux P."/>
            <person name="Hiltunen Thoren M."/>
            <person name="Johannesson H."/>
        </authorList>
    </citation>
    <scope>NUCLEOTIDE SEQUENCE</scope>
    <source>
        <strain evidence="2">FGSC 1904</strain>
    </source>
</reference>
<dbReference type="Proteomes" id="UP001281003">
    <property type="component" value="Unassembled WGS sequence"/>
</dbReference>
<gene>
    <name evidence="2" type="ORF">B0T20DRAFT_476821</name>
</gene>
<proteinExistence type="predicted"/>
<dbReference type="EMBL" id="JAUTDP010000003">
    <property type="protein sequence ID" value="KAK3400711.1"/>
    <property type="molecule type" value="Genomic_DNA"/>
</dbReference>
<evidence type="ECO:0000256" key="1">
    <source>
        <dbReference type="SAM" id="MobiDB-lite"/>
    </source>
</evidence>
<feature type="compositionally biased region" description="Basic and acidic residues" evidence="1">
    <location>
        <begin position="110"/>
        <end position="119"/>
    </location>
</feature>
<comment type="caution">
    <text evidence="2">The sequence shown here is derived from an EMBL/GenBank/DDBJ whole genome shotgun (WGS) entry which is preliminary data.</text>
</comment>
<feature type="compositionally biased region" description="Basic and acidic residues" evidence="1">
    <location>
        <begin position="66"/>
        <end position="90"/>
    </location>
</feature>
<organism evidence="2 3">
    <name type="scientific">Sordaria brevicollis</name>
    <dbReference type="NCBI Taxonomy" id="83679"/>
    <lineage>
        <taxon>Eukaryota</taxon>
        <taxon>Fungi</taxon>
        <taxon>Dikarya</taxon>
        <taxon>Ascomycota</taxon>
        <taxon>Pezizomycotina</taxon>
        <taxon>Sordariomycetes</taxon>
        <taxon>Sordariomycetidae</taxon>
        <taxon>Sordariales</taxon>
        <taxon>Sordariaceae</taxon>
        <taxon>Sordaria</taxon>
    </lineage>
</organism>